<sequence length="95" mass="10736">MKVIVKSKSGNSNLNLNIPMSVVIAGLRLGKPFIKKEHINKYNKGSNSKEIIKDSEDIKEMINVLIKGLKYLKKKHKGLVLVDIEDHSEIVKIQI</sequence>
<evidence type="ECO:0000313" key="2">
    <source>
        <dbReference type="Proteomes" id="UP000034407"/>
    </source>
</evidence>
<dbReference type="EMBL" id="LBBT01000220">
    <property type="protein sequence ID" value="KKY01038.1"/>
    <property type="molecule type" value="Genomic_DNA"/>
</dbReference>
<gene>
    <name evidence="1" type="ORF">VN21_10870</name>
</gene>
<dbReference type="PATRIC" id="fig|1629550.3.peg.1626"/>
<name>A0A0M3DFJ4_9FIRM</name>
<reference evidence="1 2" key="1">
    <citation type="submission" date="2015-04" db="EMBL/GenBank/DDBJ databases">
        <title>Microcin producing Clostridium sp. JC272T.</title>
        <authorList>
            <person name="Jyothsna T."/>
            <person name="Sasikala C."/>
            <person name="Ramana C."/>
        </authorList>
    </citation>
    <scope>NUCLEOTIDE SEQUENCE [LARGE SCALE GENOMIC DNA]</scope>
    <source>
        <strain evidence="1 2">JC272</strain>
    </source>
</reference>
<proteinExistence type="predicted"/>
<dbReference type="RefSeq" id="WP_046823295.1">
    <property type="nucleotide sequence ID" value="NZ_LBBT01000220.1"/>
</dbReference>
<protein>
    <submittedName>
        <fullName evidence="1">Uncharacterized protein</fullName>
    </submittedName>
</protein>
<dbReference type="AlphaFoldDB" id="A0A0M3DFJ4"/>
<accession>A0A0M3DFJ4</accession>
<organism evidence="1 2">
    <name type="scientific">Paraclostridium benzoelyticum</name>
    <dbReference type="NCBI Taxonomy" id="1629550"/>
    <lineage>
        <taxon>Bacteria</taxon>
        <taxon>Bacillati</taxon>
        <taxon>Bacillota</taxon>
        <taxon>Clostridia</taxon>
        <taxon>Peptostreptococcales</taxon>
        <taxon>Peptostreptococcaceae</taxon>
        <taxon>Paraclostridium</taxon>
    </lineage>
</organism>
<dbReference type="Proteomes" id="UP000034407">
    <property type="component" value="Unassembled WGS sequence"/>
</dbReference>
<keyword evidence="2" id="KW-1185">Reference proteome</keyword>
<comment type="caution">
    <text evidence="1">The sequence shown here is derived from an EMBL/GenBank/DDBJ whole genome shotgun (WGS) entry which is preliminary data.</text>
</comment>
<evidence type="ECO:0000313" key="1">
    <source>
        <dbReference type="EMBL" id="KKY01038.1"/>
    </source>
</evidence>